<evidence type="ECO:0000256" key="3">
    <source>
        <dbReference type="ARBA" id="ARBA00012327"/>
    </source>
</evidence>
<dbReference type="PANTHER" id="PTHR13090">
    <property type="entry name" value="ARGININE-HYDROXYLASE NDUFAF5, MITOCHONDRIAL"/>
    <property type="match status" value="1"/>
</dbReference>
<evidence type="ECO:0000256" key="1">
    <source>
        <dbReference type="ARBA" id="ARBA00000852"/>
    </source>
</evidence>
<dbReference type="SUPFAM" id="SSF53474">
    <property type="entry name" value="alpha/beta-Hydrolases"/>
    <property type="match status" value="1"/>
</dbReference>
<name>A0A7X0JRS3_9GAMM</name>
<accession>A0A7X0JRS3</accession>
<evidence type="ECO:0000256" key="7">
    <source>
        <dbReference type="ARBA" id="ARBA00022756"/>
    </source>
</evidence>
<comment type="similarity">
    <text evidence="9">Belongs to the methyltransferase superfamily.</text>
</comment>
<protein>
    <recommendedName>
        <fullName evidence="3 9">Malonyl-[acyl-carrier protein] O-methyltransferase</fullName>
        <shortName evidence="9">Malonyl-ACP O-methyltransferase</shortName>
        <ecNumber evidence="3 9">2.1.1.197</ecNumber>
    </recommendedName>
    <alternativeName>
        <fullName evidence="9">Biotin synthesis protein BioC</fullName>
    </alternativeName>
</protein>
<dbReference type="SUPFAM" id="SSF53335">
    <property type="entry name" value="S-adenosyl-L-methionine-dependent methyltransferases"/>
    <property type="match status" value="1"/>
</dbReference>
<dbReference type="RefSeq" id="WP_166849486.1">
    <property type="nucleotide sequence ID" value="NZ_JAAONY010000001.1"/>
</dbReference>
<dbReference type="InterPro" id="IPR050602">
    <property type="entry name" value="Malonyl-ACP_OMT"/>
</dbReference>
<organism evidence="12 13">
    <name type="scientific">Pseudoteredinibacter isoporae</name>
    <dbReference type="NCBI Taxonomy" id="570281"/>
    <lineage>
        <taxon>Bacteria</taxon>
        <taxon>Pseudomonadati</taxon>
        <taxon>Pseudomonadota</taxon>
        <taxon>Gammaproteobacteria</taxon>
        <taxon>Cellvibrionales</taxon>
        <taxon>Cellvibrionaceae</taxon>
        <taxon>Pseudoteredinibacter</taxon>
    </lineage>
</organism>
<dbReference type="InterPro" id="IPR029063">
    <property type="entry name" value="SAM-dependent_MTases_sf"/>
</dbReference>
<dbReference type="NCBIfam" id="TIGR02072">
    <property type="entry name" value="BioC"/>
    <property type="match status" value="1"/>
</dbReference>
<dbReference type="Proteomes" id="UP000528457">
    <property type="component" value="Unassembled WGS sequence"/>
</dbReference>
<dbReference type="InterPro" id="IPR011814">
    <property type="entry name" value="BioC"/>
</dbReference>
<dbReference type="Gene3D" id="3.40.50.1820">
    <property type="entry name" value="alpha/beta hydrolase"/>
    <property type="match status" value="1"/>
</dbReference>
<evidence type="ECO:0000313" key="12">
    <source>
        <dbReference type="EMBL" id="MBB6521090.1"/>
    </source>
</evidence>
<dbReference type="HAMAP" id="MF_00835">
    <property type="entry name" value="BioC"/>
    <property type="match status" value="1"/>
</dbReference>
<dbReference type="GO" id="GO:0102130">
    <property type="term" value="F:malonyl-CoA methyltransferase activity"/>
    <property type="evidence" value="ECO:0007669"/>
    <property type="project" value="UniProtKB-EC"/>
</dbReference>
<keyword evidence="7 9" id="KW-0093">Biotin biosynthesis</keyword>
<gene>
    <name evidence="9" type="primary">bioC</name>
    <name evidence="12" type="ORF">HNR48_001368</name>
</gene>
<dbReference type="EMBL" id="JACHHT010000001">
    <property type="protein sequence ID" value="MBB6521090.1"/>
    <property type="molecule type" value="Genomic_DNA"/>
</dbReference>
<dbReference type="InterPro" id="IPR000073">
    <property type="entry name" value="AB_hydrolase_1"/>
</dbReference>
<feature type="domain" description="Methyltransferase type 11" evidence="11">
    <location>
        <begin position="333"/>
        <end position="432"/>
    </location>
</feature>
<dbReference type="GO" id="GO:0010340">
    <property type="term" value="F:carboxyl-O-methyltransferase activity"/>
    <property type="evidence" value="ECO:0007669"/>
    <property type="project" value="UniProtKB-UniRule"/>
</dbReference>
<reference evidence="12 13" key="1">
    <citation type="submission" date="2020-08" db="EMBL/GenBank/DDBJ databases">
        <title>Genomic Encyclopedia of Type Strains, Phase IV (KMG-IV): sequencing the most valuable type-strain genomes for metagenomic binning, comparative biology and taxonomic classification.</title>
        <authorList>
            <person name="Goeker M."/>
        </authorList>
    </citation>
    <scope>NUCLEOTIDE SEQUENCE [LARGE SCALE GENOMIC DNA]</scope>
    <source>
        <strain evidence="12 13">DSM 22368</strain>
    </source>
</reference>
<dbReference type="InParanoid" id="A0A7X0JRS3"/>
<evidence type="ECO:0000259" key="11">
    <source>
        <dbReference type="Pfam" id="PF08241"/>
    </source>
</evidence>
<evidence type="ECO:0000256" key="2">
    <source>
        <dbReference type="ARBA" id="ARBA00004746"/>
    </source>
</evidence>
<dbReference type="InterPro" id="IPR029058">
    <property type="entry name" value="AB_hydrolase_fold"/>
</dbReference>
<dbReference type="Pfam" id="PF00561">
    <property type="entry name" value="Abhydrolase_1"/>
    <property type="match status" value="1"/>
</dbReference>
<keyword evidence="13" id="KW-1185">Reference proteome</keyword>
<evidence type="ECO:0000256" key="4">
    <source>
        <dbReference type="ARBA" id="ARBA00022603"/>
    </source>
</evidence>
<dbReference type="AlphaFoldDB" id="A0A7X0JRS3"/>
<comment type="pathway">
    <text evidence="2 9">Cofactor biosynthesis; biotin biosynthesis.</text>
</comment>
<dbReference type="GO" id="GO:0009102">
    <property type="term" value="P:biotin biosynthetic process"/>
    <property type="evidence" value="ECO:0007669"/>
    <property type="project" value="UniProtKB-UniRule"/>
</dbReference>
<evidence type="ECO:0000259" key="10">
    <source>
        <dbReference type="Pfam" id="PF00561"/>
    </source>
</evidence>
<feature type="domain" description="AB hydrolase-1" evidence="10">
    <location>
        <begin position="35"/>
        <end position="259"/>
    </location>
</feature>
<dbReference type="GO" id="GO:0008757">
    <property type="term" value="F:S-adenosylmethionine-dependent methyltransferase activity"/>
    <property type="evidence" value="ECO:0007669"/>
    <property type="project" value="InterPro"/>
</dbReference>
<comment type="caution">
    <text evidence="12">The sequence shown here is derived from an EMBL/GenBank/DDBJ whole genome shotgun (WGS) entry which is preliminary data.</text>
</comment>
<dbReference type="EC" id="2.1.1.197" evidence="3 9"/>
<evidence type="ECO:0000256" key="8">
    <source>
        <dbReference type="ARBA" id="ARBA00025006"/>
    </source>
</evidence>
<dbReference type="GO" id="GO:0032259">
    <property type="term" value="P:methylation"/>
    <property type="evidence" value="ECO:0007669"/>
    <property type="project" value="UniProtKB-KW"/>
</dbReference>
<dbReference type="Gene3D" id="3.40.50.150">
    <property type="entry name" value="Vaccinia Virus protein VP39"/>
    <property type="match status" value="1"/>
</dbReference>
<evidence type="ECO:0000256" key="5">
    <source>
        <dbReference type="ARBA" id="ARBA00022679"/>
    </source>
</evidence>
<evidence type="ECO:0000313" key="13">
    <source>
        <dbReference type="Proteomes" id="UP000528457"/>
    </source>
</evidence>
<dbReference type="PANTHER" id="PTHR13090:SF1">
    <property type="entry name" value="ARGININE-HYDROXYLASE NDUFAF5, MITOCHONDRIAL"/>
    <property type="match status" value="1"/>
</dbReference>
<evidence type="ECO:0000256" key="6">
    <source>
        <dbReference type="ARBA" id="ARBA00022691"/>
    </source>
</evidence>
<dbReference type="UniPathway" id="UPA00078"/>
<keyword evidence="6 9" id="KW-0949">S-adenosyl-L-methionine</keyword>
<proteinExistence type="inferred from homology"/>
<comment type="function">
    <text evidence="8 9">Converts the free carboxyl group of a malonyl-thioester to its methyl ester by transfer of a methyl group from S-adenosyl-L-methionine (SAM). It allows to synthesize pimeloyl-ACP via the fatty acid synthetic pathway.</text>
</comment>
<keyword evidence="5 9" id="KW-0808">Transferase</keyword>
<sequence length="556" mass="62194">MNSVAANVPSMTTSQRISIECVAYPALSDDADHYVLIHGWGLGRDVWHRALPQLRHVNVHCISLPGFDQSPATPYRLADLLNALEEVLPESCHLVGYSLGGLLAQAFLSSKKVLSVTCLAAGPRFVASSDWPHAMAEDVFEEFKAFFERDPNTCLRRFMGLQSQGDAEQKKSLAQSLGLLNANGLNADYFSSPENMAVWQKALELLGEVDNRKTLFESHNKPVHFIFAEQDALVPVSVAKIIESWSLSHIKVSVVPGAHGLPSHLNQDNNIARLLEASQREDRARYRLDKSRIARSFSRAAVSYDSVAGLQRQVCEHLFQQLPHESLPDNVVLDLGSGTGYFSHLLAQRPEPEQPKQLFNLDLAEGMLRFSREQEYSTGQLSHWLAADAEALPLADNSVDCLFSSLAIQWCQQEDQLFSEIYRVLKPGAKAFIATLGPESLWQLRDAWAQVDDKVHVNRFTPWSDLKRSIDNAGLCSDIEKDEIVVRFDTFKQLRFDLKNLGAQNMNAGQEGGLSSRRRLEALLKAYEGFRQAKSQGGQLPLSYEVYYLQLEKPES</sequence>
<evidence type="ECO:0000256" key="9">
    <source>
        <dbReference type="HAMAP-Rule" id="MF_00835"/>
    </source>
</evidence>
<comment type="catalytic activity">
    <reaction evidence="1 9">
        <text>malonyl-[ACP] + S-adenosyl-L-methionine = malonyl-[ACP] methyl ester + S-adenosyl-L-homocysteine</text>
        <dbReference type="Rhea" id="RHEA:17105"/>
        <dbReference type="Rhea" id="RHEA-COMP:9623"/>
        <dbReference type="Rhea" id="RHEA-COMP:9954"/>
        <dbReference type="ChEBI" id="CHEBI:57856"/>
        <dbReference type="ChEBI" id="CHEBI:59789"/>
        <dbReference type="ChEBI" id="CHEBI:78449"/>
        <dbReference type="ChEBI" id="CHEBI:78845"/>
        <dbReference type="EC" id="2.1.1.197"/>
    </reaction>
</comment>
<keyword evidence="4 9" id="KW-0489">Methyltransferase</keyword>
<dbReference type="CDD" id="cd02440">
    <property type="entry name" value="AdoMet_MTases"/>
    <property type="match status" value="1"/>
</dbReference>
<dbReference type="Pfam" id="PF08241">
    <property type="entry name" value="Methyltransf_11"/>
    <property type="match status" value="1"/>
</dbReference>
<dbReference type="InterPro" id="IPR013216">
    <property type="entry name" value="Methyltransf_11"/>
</dbReference>